<dbReference type="EMBL" id="AEWX01000046">
    <property type="protein sequence ID" value="EGC18809.1"/>
    <property type="molecule type" value="Genomic_DNA"/>
</dbReference>
<reference evidence="2 3" key="1">
    <citation type="submission" date="2011-01" db="EMBL/GenBank/DDBJ databases">
        <authorList>
            <person name="Muzny D."/>
            <person name="Qin X."/>
            <person name="Deng J."/>
            <person name="Jiang H."/>
            <person name="Liu Y."/>
            <person name="Qu J."/>
            <person name="Song X.-Z."/>
            <person name="Zhang L."/>
            <person name="Thornton R."/>
            <person name="Coyle M."/>
            <person name="Francisco L."/>
            <person name="Jackson L."/>
            <person name="Javaid M."/>
            <person name="Korchina V."/>
            <person name="Kovar C."/>
            <person name="Mata R."/>
            <person name="Mathew T."/>
            <person name="Ngo R."/>
            <person name="Nguyen L."/>
            <person name="Nguyen N."/>
            <person name="Okwuonu G."/>
            <person name="Ongeri F."/>
            <person name="Pham C."/>
            <person name="Simmons D."/>
            <person name="Wilczek-Boney K."/>
            <person name="Hale W."/>
            <person name="Jakkamsetti A."/>
            <person name="Pham P."/>
            <person name="Ruth R."/>
            <person name="San Lucas F."/>
            <person name="Warren J."/>
            <person name="Zhang J."/>
            <person name="Zhao Z."/>
            <person name="Zhou C."/>
            <person name="Zhu D."/>
            <person name="Lee S."/>
            <person name="Bess C."/>
            <person name="Blankenburg K."/>
            <person name="Forbes L."/>
            <person name="Fu Q."/>
            <person name="Gubbala S."/>
            <person name="Hirani K."/>
            <person name="Jayaseelan J.C."/>
            <person name="Lara F."/>
            <person name="Munidasa M."/>
            <person name="Palculict T."/>
            <person name="Patil S."/>
            <person name="Pu L.-L."/>
            <person name="Saada N."/>
            <person name="Tang L."/>
            <person name="Weissenberger G."/>
            <person name="Zhu Y."/>
            <person name="Hemphill L."/>
            <person name="Shang Y."/>
            <person name="Youmans B."/>
            <person name="Ayvaz T."/>
            <person name="Ross M."/>
            <person name="Santibanez J."/>
            <person name="Aqrawi P."/>
            <person name="Gross S."/>
            <person name="Joshi V."/>
            <person name="Fowler G."/>
            <person name="Nazareth L."/>
            <person name="Reid J."/>
            <person name="Worley K."/>
            <person name="Petrosino J."/>
            <person name="Highlander S."/>
            <person name="Gibbs R."/>
        </authorList>
    </citation>
    <scope>NUCLEOTIDE SEQUENCE [LARGE SCALE GENOMIC DNA]</scope>
    <source>
        <strain evidence="2 3">DSM 16608</strain>
    </source>
</reference>
<comment type="caution">
    <text evidence="2">The sequence shown here is derived from an EMBL/GenBank/DDBJ whole genome shotgun (WGS) entry which is preliminary data.</text>
</comment>
<organism evidence="2 3">
    <name type="scientific">Prevotella multiformis DSM 16608</name>
    <dbReference type="NCBI Taxonomy" id="888743"/>
    <lineage>
        <taxon>Bacteria</taxon>
        <taxon>Pseudomonadati</taxon>
        <taxon>Bacteroidota</taxon>
        <taxon>Bacteroidia</taxon>
        <taxon>Bacteroidales</taxon>
        <taxon>Prevotellaceae</taxon>
        <taxon>Prevotella</taxon>
    </lineage>
</organism>
<dbReference type="GO" id="GO:0016788">
    <property type="term" value="F:hydrolase activity, acting on ester bonds"/>
    <property type="evidence" value="ECO:0007669"/>
    <property type="project" value="UniProtKB-ARBA"/>
</dbReference>
<proteinExistence type="predicted"/>
<dbReference type="Gene3D" id="3.40.50.1110">
    <property type="entry name" value="SGNH hydrolase"/>
    <property type="match status" value="1"/>
</dbReference>
<evidence type="ECO:0000313" key="2">
    <source>
        <dbReference type="EMBL" id="EGC18809.1"/>
    </source>
</evidence>
<dbReference type="eggNOG" id="COG2755">
    <property type="taxonomic scope" value="Bacteria"/>
</dbReference>
<dbReference type="AlphaFoldDB" id="F0FAP0"/>
<evidence type="ECO:0000313" key="3">
    <source>
        <dbReference type="Proteomes" id="UP000005697"/>
    </source>
</evidence>
<evidence type="ECO:0000259" key="1">
    <source>
        <dbReference type="Pfam" id="PF08885"/>
    </source>
</evidence>
<protein>
    <submittedName>
        <fullName evidence="2">GSCFA family protein</fullName>
    </submittedName>
</protein>
<name>F0FAP0_9BACT</name>
<accession>F0FAP0</accession>
<feature type="domain" description="GSCFA" evidence="1">
    <location>
        <begin position="71"/>
        <end position="209"/>
    </location>
</feature>
<sequence length="270" mass="31376">MEFRTIVHFPRPAFELMPCERILFVGSCFADSMGRRFQEEKFRAVVNPSGVMYNPVSILHTVEKMEKHVFDTAVFTLGTNHVYVERTTGEIVDNCRKRPQRLFEERELTVEECTGALHESVLLLRKNNPGIKVILTVSPIRYAKYGYHGSRLSKAVLLLAADRLVKELGETAYYFPAYEIVNDELRDYRFYKPDMLHPSDQTVDYIWERLVEACFSAEAKVFLEAWRPVKAALGHRPFHPGSEAYRDFLEKTKEAARTLKKKYPDMELNL</sequence>
<keyword evidence="3" id="KW-1185">Reference proteome</keyword>
<dbReference type="SUPFAM" id="SSF52266">
    <property type="entry name" value="SGNH hydrolase"/>
    <property type="match status" value="1"/>
</dbReference>
<dbReference type="InterPro" id="IPR014982">
    <property type="entry name" value="GSCFA"/>
</dbReference>
<dbReference type="HOGENOM" id="CLU_075057_0_0_10"/>
<feature type="domain" description="GSCFA" evidence="1">
    <location>
        <begin position="21"/>
        <end position="68"/>
    </location>
</feature>
<dbReference type="Pfam" id="PF08885">
    <property type="entry name" value="GSCFA"/>
    <property type="match status" value="2"/>
</dbReference>
<dbReference type="STRING" id="888743.HMPREF9141_2657"/>
<dbReference type="InterPro" id="IPR036514">
    <property type="entry name" value="SGNH_hydro_sf"/>
</dbReference>
<dbReference type="Proteomes" id="UP000005697">
    <property type="component" value="Unassembled WGS sequence"/>
</dbReference>
<gene>
    <name evidence="2" type="ORF">HMPREF9141_2657</name>
</gene>
<dbReference type="RefSeq" id="WP_007367394.1">
    <property type="nucleotide sequence ID" value="NZ_GL872282.1"/>
</dbReference>